<gene>
    <name evidence="1" type="ORF">CAMP_LOCUS16691</name>
</gene>
<reference evidence="1" key="1">
    <citation type="submission" date="2022-11" db="EMBL/GenBank/DDBJ databases">
        <authorList>
            <person name="Kikuchi T."/>
        </authorList>
    </citation>
    <scope>NUCLEOTIDE SEQUENCE</scope>
    <source>
        <strain evidence="1">PS1010</strain>
    </source>
</reference>
<sequence length="89" mass="10359">MKVLYQVFEELPQVRQFEKDMYSDVLNTALFLTQKFIDVPQHAGVLCNGSYISTGQLHQEVNILRIAMDRINQVIQSRKQLNIYNNSNV</sequence>
<keyword evidence="2" id="KW-1185">Reference proteome</keyword>
<evidence type="ECO:0000313" key="1">
    <source>
        <dbReference type="EMBL" id="CAI5454054.1"/>
    </source>
</evidence>
<accession>A0A9P1IZT0</accession>
<dbReference type="AlphaFoldDB" id="A0A9P1IZT0"/>
<name>A0A9P1IZT0_9PELO</name>
<comment type="caution">
    <text evidence="1">The sequence shown here is derived from an EMBL/GenBank/DDBJ whole genome shotgun (WGS) entry which is preliminary data.</text>
</comment>
<dbReference type="Proteomes" id="UP001152747">
    <property type="component" value="Unassembled WGS sequence"/>
</dbReference>
<protein>
    <submittedName>
        <fullName evidence="1">Uncharacterized protein</fullName>
    </submittedName>
</protein>
<proteinExistence type="predicted"/>
<dbReference type="EMBL" id="CANHGI010000006">
    <property type="protein sequence ID" value="CAI5454054.1"/>
    <property type="molecule type" value="Genomic_DNA"/>
</dbReference>
<organism evidence="1 2">
    <name type="scientific">Caenorhabditis angaria</name>
    <dbReference type="NCBI Taxonomy" id="860376"/>
    <lineage>
        <taxon>Eukaryota</taxon>
        <taxon>Metazoa</taxon>
        <taxon>Ecdysozoa</taxon>
        <taxon>Nematoda</taxon>
        <taxon>Chromadorea</taxon>
        <taxon>Rhabditida</taxon>
        <taxon>Rhabditina</taxon>
        <taxon>Rhabditomorpha</taxon>
        <taxon>Rhabditoidea</taxon>
        <taxon>Rhabditidae</taxon>
        <taxon>Peloderinae</taxon>
        <taxon>Caenorhabditis</taxon>
    </lineage>
</organism>
<evidence type="ECO:0000313" key="2">
    <source>
        <dbReference type="Proteomes" id="UP001152747"/>
    </source>
</evidence>